<dbReference type="InterPro" id="IPR007372">
    <property type="entry name" value="Lipid/polyisoprenoid-bd_YceI"/>
</dbReference>
<comment type="similarity">
    <text evidence="1">Belongs to the UPF0312 family.</text>
</comment>
<evidence type="ECO:0000256" key="1">
    <source>
        <dbReference type="ARBA" id="ARBA00008812"/>
    </source>
</evidence>
<protein>
    <recommendedName>
        <fullName evidence="3">Lipid/polyisoprenoid-binding YceI-like domain-containing protein</fullName>
    </recommendedName>
</protein>
<reference evidence="5 7" key="2">
    <citation type="submission" date="2015-07" db="EMBL/GenBank/DDBJ databases">
        <title>Whole genome sequence of Ardenticatena maritima DSM 23922.</title>
        <authorList>
            <person name="Hemp J."/>
            <person name="Ward L.M."/>
            <person name="Pace L.A."/>
            <person name="Fischer W.W."/>
        </authorList>
    </citation>
    <scope>NUCLEOTIDE SEQUENCE [LARGE SCALE GENOMIC DNA]</scope>
    <source>
        <strain evidence="5 7">110S</strain>
    </source>
</reference>
<dbReference type="PANTHER" id="PTHR34406">
    <property type="entry name" value="PROTEIN YCEI"/>
    <property type="match status" value="1"/>
</dbReference>
<dbReference type="SMART" id="SM00867">
    <property type="entry name" value="YceI"/>
    <property type="match status" value="1"/>
</dbReference>
<proteinExistence type="inferred from homology"/>
<evidence type="ECO:0000313" key="5">
    <source>
        <dbReference type="EMBL" id="KPL87122.1"/>
    </source>
</evidence>
<evidence type="ECO:0000256" key="2">
    <source>
        <dbReference type="SAM" id="MobiDB-lite"/>
    </source>
</evidence>
<sequence>MKRNLSMAVLAVVVIGVLGVAAVAYSFLRTPEEASLSAEEALATVQAEQPPTEQPEAPTAEPTPTQAVEPTAEPTTPPEATAEPTAASETSTARTFAFVDGETEAQFIIDEVLRGSPKTVVGSTIDVAGTFTVDFANSAEISFSPILINARTFATDDERRDRAIKNRILLTDQYEFITFEPKSVVGAPERVEVGQTYTFQVVGDLTILDTTREVVFDVEATVVSENRVEGTARAVVQYADWGVSIPEVPAVTGVADEVTLILNFAAEAQ</sequence>
<comment type="caution">
    <text evidence="4">The sequence shown here is derived from an EMBL/GenBank/DDBJ whole genome shotgun (WGS) entry which is preliminary data.</text>
</comment>
<dbReference type="Pfam" id="PF04264">
    <property type="entry name" value="YceI"/>
    <property type="match status" value="1"/>
</dbReference>
<reference evidence="4 6" key="1">
    <citation type="journal article" date="2015" name="Genome Announc.">
        <title>Draft Genome Sequence of a Heterotrophic Facultative Anaerobic Thermophilic Bacterium, Ardenticatena maritima Strain 110ST.</title>
        <authorList>
            <person name="Kawaichi S."/>
            <person name="Yoshida T."/>
            <person name="Sako Y."/>
            <person name="Nakamura R."/>
        </authorList>
    </citation>
    <scope>NUCLEOTIDE SEQUENCE [LARGE SCALE GENOMIC DNA]</scope>
    <source>
        <strain evidence="4 6">110S</strain>
    </source>
</reference>
<dbReference type="EMBL" id="LGKN01000006">
    <property type="protein sequence ID" value="KPL87122.1"/>
    <property type="molecule type" value="Genomic_DNA"/>
</dbReference>
<evidence type="ECO:0000313" key="6">
    <source>
        <dbReference type="Proteomes" id="UP000037784"/>
    </source>
</evidence>
<dbReference type="Gene3D" id="2.40.128.110">
    <property type="entry name" value="Lipid/polyisoprenoid-binding, YceI-like"/>
    <property type="match status" value="1"/>
</dbReference>
<dbReference type="InterPro" id="IPR036761">
    <property type="entry name" value="TTHA0802/YceI-like_sf"/>
</dbReference>
<gene>
    <name evidence="4" type="ORF">ARMA_1365</name>
    <name evidence="5" type="ORF">SE16_11265</name>
</gene>
<dbReference type="RefSeq" id="WP_054492819.1">
    <property type="nucleotide sequence ID" value="NZ_BBZA01000093.1"/>
</dbReference>
<dbReference type="EMBL" id="BBZA01000093">
    <property type="protein sequence ID" value="GAP62942.1"/>
    <property type="molecule type" value="Genomic_DNA"/>
</dbReference>
<accession>A0A0M8K8J2</accession>
<name>A0A0M8K8J2_9CHLR</name>
<dbReference type="STRING" id="872965.SE16_11265"/>
<evidence type="ECO:0000313" key="4">
    <source>
        <dbReference type="EMBL" id="GAP62942.1"/>
    </source>
</evidence>
<dbReference type="OrthoDB" id="155256at2"/>
<reference evidence="6" key="3">
    <citation type="submission" date="2015-08" db="EMBL/GenBank/DDBJ databases">
        <title>Draft Genome Sequence of a Heterotrophic Facultative Anaerobic Bacterium Ardenticatena maritima Strain 110S.</title>
        <authorList>
            <person name="Kawaichi S."/>
            <person name="Yoshida T."/>
            <person name="Sako Y."/>
            <person name="Nakamura R."/>
        </authorList>
    </citation>
    <scope>NUCLEOTIDE SEQUENCE [LARGE SCALE GENOMIC DNA]</scope>
    <source>
        <strain evidence="6">110S</strain>
    </source>
</reference>
<dbReference type="PANTHER" id="PTHR34406:SF1">
    <property type="entry name" value="PROTEIN YCEI"/>
    <property type="match status" value="1"/>
</dbReference>
<dbReference type="InParanoid" id="A0A0M8K8J2"/>
<feature type="region of interest" description="Disordered" evidence="2">
    <location>
        <begin position="39"/>
        <end position="92"/>
    </location>
</feature>
<dbReference type="SUPFAM" id="SSF101874">
    <property type="entry name" value="YceI-like"/>
    <property type="match status" value="1"/>
</dbReference>
<keyword evidence="6" id="KW-1185">Reference proteome</keyword>
<organism evidence="4 6">
    <name type="scientific">Ardenticatena maritima</name>
    <dbReference type="NCBI Taxonomy" id="872965"/>
    <lineage>
        <taxon>Bacteria</taxon>
        <taxon>Bacillati</taxon>
        <taxon>Chloroflexota</taxon>
        <taxon>Ardenticatenia</taxon>
        <taxon>Ardenticatenales</taxon>
        <taxon>Ardenticatenaceae</taxon>
        <taxon>Ardenticatena</taxon>
    </lineage>
</organism>
<dbReference type="Proteomes" id="UP000050502">
    <property type="component" value="Unassembled WGS sequence"/>
</dbReference>
<dbReference type="AlphaFoldDB" id="A0A0M8K8J2"/>
<evidence type="ECO:0000313" key="7">
    <source>
        <dbReference type="Proteomes" id="UP000050502"/>
    </source>
</evidence>
<dbReference type="Proteomes" id="UP000037784">
    <property type="component" value="Unassembled WGS sequence"/>
</dbReference>
<feature type="domain" description="Lipid/polyisoprenoid-binding YceI-like" evidence="3">
    <location>
        <begin position="95"/>
        <end position="267"/>
    </location>
</feature>
<evidence type="ECO:0000259" key="3">
    <source>
        <dbReference type="SMART" id="SM00867"/>
    </source>
</evidence>